<dbReference type="EMBL" id="BMAO01013976">
    <property type="protein sequence ID" value="GFQ92099.1"/>
    <property type="molecule type" value="Genomic_DNA"/>
</dbReference>
<evidence type="ECO:0000256" key="1">
    <source>
        <dbReference type="SAM" id="MobiDB-lite"/>
    </source>
</evidence>
<dbReference type="AlphaFoldDB" id="A0A8X6G1A6"/>
<organism evidence="2 3">
    <name type="scientific">Trichonephila clavata</name>
    <name type="common">Joro spider</name>
    <name type="synonym">Nephila clavata</name>
    <dbReference type="NCBI Taxonomy" id="2740835"/>
    <lineage>
        <taxon>Eukaryota</taxon>
        <taxon>Metazoa</taxon>
        <taxon>Ecdysozoa</taxon>
        <taxon>Arthropoda</taxon>
        <taxon>Chelicerata</taxon>
        <taxon>Arachnida</taxon>
        <taxon>Araneae</taxon>
        <taxon>Araneomorphae</taxon>
        <taxon>Entelegynae</taxon>
        <taxon>Araneoidea</taxon>
        <taxon>Nephilidae</taxon>
        <taxon>Trichonephila</taxon>
    </lineage>
</organism>
<reference evidence="2" key="1">
    <citation type="submission" date="2020-07" db="EMBL/GenBank/DDBJ databases">
        <title>Multicomponent nature underlies the extraordinary mechanical properties of spider dragline silk.</title>
        <authorList>
            <person name="Kono N."/>
            <person name="Nakamura H."/>
            <person name="Mori M."/>
            <person name="Yoshida Y."/>
            <person name="Ohtoshi R."/>
            <person name="Malay A.D."/>
            <person name="Moran D.A.P."/>
            <person name="Tomita M."/>
            <person name="Numata K."/>
            <person name="Arakawa K."/>
        </authorList>
    </citation>
    <scope>NUCLEOTIDE SEQUENCE</scope>
</reference>
<dbReference type="Proteomes" id="UP000887116">
    <property type="component" value="Unassembled WGS sequence"/>
</dbReference>
<comment type="caution">
    <text evidence="2">The sequence shown here is derived from an EMBL/GenBank/DDBJ whole genome shotgun (WGS) entry which is preliminary data.</text>
</comment>
<feature type="compositionally biased region" description="Polar residues" evidence="1">
    <location>
        <begin position="51"/>
        <end position="60"/>
    </location>
</feature>
<evidence type="ECO:0000313" key="2">
    <source>
        <dbReference type="EMBL" id="GFQ92099.1"/>
    </source>
</evidence>
<gene>
    <name evidence="2" type="ORF">TNCT_137711</name>
</gene>
<protein>
    <submittedName>
        <fullName evidence="2">Uncharacterized protein</fullName>
    </submittedName>
</protein>
<name>A0A8X6G1A6_TRICU</name>
<proteinExistence type="predicted"/>
<evidence type="ECO:0000313" key="3">
    <source>
        <dbReference type="Proteomes" id="UP000887116"/>
    </source>
</evidence>
<feature type="region of interest" description="Disordered" evidence="1">
    <location>
        <begin position="37"/>
        <end position="73"/>
    </location>
</feature>
<sequence length="73" mass="8480">PPPPLLLRQPMEREWRLMPMIPRWGHYEIAPVPERKVRAPPPFSLTPRVTGDSSLPSQRCTRPRFSPKWPVAS</sequence>
<feature type="non-terminal residue" evidence="2">
    <location>
        <position position="1"/>
    </location>
</feature>
<accession>A0A8X6G1A6</accession>
<keyword evidence="3" id="KW-1185">Reference proteome</keyword>